<protein>
    <submittedName>
        <fullName evidence="3">Lipoate-protein ligase A</fullName>
        <ecNumber evidence="3">6.3.1.20</ecNumber>
    </submittedName>
</protein>
<dbReference type="GO" id="GO:0016979">
    <property type="term" value="F:lipoate-protein ligase activity"/>
    <property type="evidence" value="ECO:0007669"/>
    <property type="project" value="UniProtKB-EC"/>
</dbReference>
<dbReference type="AlphaFoldDB" id="A0A840CY51"/>
<dbReference type="CDD" id="cd16443">
    <property type="entry name" value="LplA"/>
    <property type="match status" value="1"/>
</dbReference>
<dbReference type="GO" id="GO:0009249">
    <property type="term" value="P:protein lipoylation"/>
    <property type="evidence" value="ECO:0007669"/>
    <property type="project" value="InterPro"/>
</dbReference>
<dbReference type="RefSeq" id="WP_044161768.1">
    <property type="nucleotide sequence ID" value="NZ_JACIER010000004.1"/>
</dbReference>
<keyword evidence="4" id="KW-1185">Reference proteome</keyword>
<organism evidence="3 4">
    <name type="scientific">Bacteroides reticulotermitis</name>
    <dbReference type="NCBI Taxonomy" id="1133319"/>
    <lineage>
        <taxon>Bacteria</taxon>
        <taxon>Pseudomonadati</taxon>
        <taxon>Bacteroidota</taxon>
        <taxon>Bacteroidia</taxon>
        <taxon>Bacteroidales</taxon>
        <taxon>Bacteroidaceae</taxon>
        <taxon>Bacteroides</taxon>
    </lineage>
</organism>
<name>A0A840CY51_9BACE</name>
<dbReference type="InterPro" id="IPR045864">
    <property type="entry name" value="aa-tRNA-synth_II/BPL/LPL"/>
</dbReference>
<dbReference type="InterPro" id="IPR004143">
    <property type="entry name" value="BPL_LPL_catalytic"/>
</dbReference>
<sequence>MLFINNTITSPYFNLSAEEYMLKNMDESIVMMWQNEPSIIIGKNQHLASEVNEEFVREKALKVVRRFSGGGAVYHDLGNLNITFIESSKDIDFMKYTKQMQDLLSMIGIHAIADQRRALTIDGLKISGSAQCIHRDRAMYHATLLFESNLENLIVALNSSEKPLNDKKHVQSVRSTVTNIKDHMAVPLSISEFKTSVKEFFLTNNNESSTYTFTNSDRKAIEKLADEKYSTTDWNFHKNNK</sequence>
<gene>
    <name evidence="3" type="ORF">GGR06_001291</name>
</gene>
<dbReference type="Pfam" id="PF21948">
    <property type="entry name" value="LplA-B_cat"/>
    <property type="match status" value="1"/>
</dbReference>
<dbReference type="EMBL" id="JACIER010000004">
    <property type="protein sequence ID" value="MBB4043509.1"/>
    <property type="molecule type" value="Genomic_DNA"/>
</dbReference>
<evidence type="ECO:0000259" key="2">
    <source>
        <dbReference type="PROSITE" id="PS51733"/>
    </source>
</evidence>
<evidence type="ECO:0000313" key="4">
    <source>
        <dbReference type="Proteomes" id="UP000560658"/>
    </source>
</evidence>
<dbReference type="EC" id="6.3.1.20" evidence="3"/>
<dbReference type="PANTHER" id="PTHR12561">
    <property type="entry name" value="LIPOATE-PROTEIN LIGASE"/>
    <property type="match status" value="1"/>
</dbReference>
<dbReference type="PROSITE" id="PS51733">
    <property type="entry name" value="BPL_LPL_CATALYTIC"/>
    <property type="match status" value="1"/>
</dbReference>
<comment type="caution">
    <text evidence="3">The sequence shown here is derived from an EMBL/GenBank/DDBJ whole genome shotgun (WGS) entry which is preliminary data.</text>
</comment>
<dbReference type="PANTHER" id="PTHR12561:SF3">
    <property type="entry name" value="LIPOYLTRANSFERASE 1, MITOCHONDRIAL"/>
    <property type="match status" value="1"/>
</dbReference>
<feature type="domain" description="BPL/LPL catalytic" evidence="2">
    <location>
        <begin position="24"/>
        <end position="192"/>
    </location>
</feature>
<evidence type="ECO:0000313" key="3">
    <source>
        <dbReference type="EMBL" id="MBB4043509.1"/>
    </source>
</evidence>
<dbReference type="UniPathway" id="UPA00537">
    <property type="reaction ID" value="UER00595"/>
</dbReference>
<dbReference type="GO" id="GO:0005737">
    <property type="term" value="C:cytoplasm"/>
    <property type="evidence" value="ECO:0007669"/>
    <property type="project" value="TreeGrafter"/>
</dbReference>
<proteinExistence type="predicted"/>
<dbReference type="SUPFAM" id="SSF55681">
    <property type="entry name" value="Class II aaRS and biotin synthetases"/>
    <property type="match status" value="1"/>
</dbReference>
<reference evidence="3" key="1">
    <citation type="submission" date="2020-08" db="EMBL/GenBank/DDBJ databases">
        <title>Genomic Encyclopedia of Type Strains, Phase IV (KMG-IV): sequencing the most valuable type-strain genomes for metagenomic binning, comparative biology and taxonomic classification.</title>
        <authorList>
            <person name="Goeker M."/>
        </authorList>
    </citation>
    <scope>NUCLEOTIDE SEQUENCE [LARGE SCALE GENOMIC DNA]</scope>
    <source>
        <strain evidence="3">DSM 105720</strain>
    </source>
</reference>
<keyword evidence="3" id="KW-0436">Ligase</keyword>
<accession>A0A840CY51</accession>
<dbReference type="Proteomes" id="UP000560658">
    <property type="component" value="Unassembled WGS sequence"/>
</dbReference>
<comment type="pathway">
    <text evidence="1">Protein modification; protein lipoylation via exogenous pathway; protein N(6)-(lipoyl)lysine from lipoate: step 2/2.</text>
</comment>
<evidence type="ECO:0000256" key="1">
    <source>
        <dbReference type="ARBA" id="ARBA00005085"/>
    </source>
</evidence>
<dbReference type="NCBIfam" id="TIGR00545">
    <property type="entry name" value="lipoyltrans"/>
    <property type="match status" value="1"/>
</dbReference>
<dbReference type="InterPro" id="IPR004562">
    <property type="entry name" value="LipoylTrfase_LipoateP_Ligase"/>
</dbReference>
<dbReference type="GO" id="GO:0017118">
    <property type="term" value="F:lipoyltransferase activity"/>
    <property type="evidence" value="ECO:0007669"/>
    <property type="project" value="TreeGrafter"/>
</dbReference>
<dbReference type="Gene3D" id="3.30.930.10">
    <property type="entry name" value="Bira Bifunctional Protein, Domain 2"/>
    <property type="match status" value="1"/>
</dbReference>